<sequence length="499" mass="53492">MLFSSVFSAAASALFFSMSLVQAAPTAGGSLAVTNGDLVTFSYSTTDPNEKNWIGVYHASGGGPVNGEKVSESLIWDWAPANQGTLRLDVTTFEPGQYVAFFLARDGYKSLASPVNFNVPKPAPQQLSFIISQMTLHNARQKDAYTAKLAGLVAGGNGGVRFAKESGASWVQVSADGTLSGTPSGSDGDANVVVSATAGGAKSTLKINIPVKKTGTPLVSQFRVMTFNLWIGGTRVNNYHNKQIKFLVESNVDIVGVQEATGDHPKRIANALGWYYYSGGDLGIISRYPIVAEHGHVSASIGVRIALDGTATQINFWDAHLSAYPYGPYDFCVDNRDINYVIRREGESGRTQQVIDTLKAMAPQIAAANNVPVILMGDTNAPSHLDWTNEARDLHCGFGGVPWPTSVKPMEAGLIDSFRVAHPDPVAVPGNTWSPLYPFADGATGRPEPQDRIDIIYHAGKLAVVDSQVVFVGTPKLYGQHQNNEWTSDHAAVITTYRL</sequence>
<feature type="domain" description="Endonuclease/exonuclease/phosphatase" evidence="2">
    <location>
        <begin position="225"/>
        <end position="490"/>
    </location>
</feature>
<gene>
    <name evidence="3" type="ORF">Dda_9350</name>
</gene>
<evidence type="ECO:0000313" key="3">
    <source>
        <dbReference type="EMBL" id="KAJ6255891.1"/>
    </source>
</evidence>
<dbReference type="InterPro" id="IPR005135">
    <property type="entry name" value="Endo/exonuclease/phosphatase"/>
</dbReference>
<dbReference type="Pfam" id="PF03372">
    <property type="entry name" value="Exo_endo_phos"/>
    <property type="match status" value="1"/>
</dbReference>
<evidence type="ECO:0000313" key="4">
    <source>
        <dbReference type="Proteomes" id="UP001221413"/>
    </source>
</evidence>
<dbReference type="InterPro" id="IPR013783">
    <property type="entry name" value="Ig-like_fold"/>
</dbReference>
<keyword evidence="4" id="KW-1185">Reference proteome</keyword>
<dbReference type="Gene3D" id="3.60.10.10">
    <property type="entry name" value="Endonuclease/exonuclease/phosphatase"/>
    <property type="match status" value="1"/>
</dbReference>
<dbReference type="PANTHER" id="PTHR41349:SF1">
    <property type="entry name" value="PROTEIN CBG08683"/>
    <property type="match status" value="1"/>
</dbReference>
<evidence type="ECO:0000256" key="1">
    <source>
        <dbReference type="SAM" id="SignalP"/>
    </source>
</evidence>
<protein>
    <recommendedName>
        <fullName evidence="2">Endonuclease/exonuclease/phosphatase domain-containing protein</fullName>
    </recommendedName>
</protein>
<dbReference type="PANTHER" id="PTHR41349">
    <property type="match status" value="1"/>
</dbReference>
<keyword evidence="1" id="KW-0732">Signal</keyword>
<dbReference type="Gene3D" id="2.60.40.10">
    <property type="entry name" value="Immunoglobulins"/>
    <property type="match status" value="1"/>
</dbReference>
<dbReference type="Proteomes" id="UP001221413">
    <property type="component" value="Unassembled WGS sequence"/>
</dbReference>
<reference evidence="3" key="1">
    <citation type="submission" date="2023-01" db="EMBL/GenBank/DDBJ databases">
        <title>The chitinases involved in constricting ring structure development in the nematode-trapping fungus Drechslerella dactyloides.</title>
        <authorList>
            <person name="Wang R."/>
            <person name="Zhang L."/>
            <person name="Tang P."/>
            <person name="Li S."/>
            <person name="Liang L."/>
        </authorList>
    </citation>
    <scope>NUCLEOTIDE SEQUENCE</scope>
    <source>
        <strain evidence="3">YMF1.00031</strain>
    </source>
</reference>
<evidence type="ECO:0000259" key="2">
    <source>
        <dbReference type="Pfam" id="PF03372"/>
    </source>
</evidence>
<dbReference type="SUPFAM" id="SSF56219">
    <property type="entry name" value="DNase I-like"/>
    <property type="match status" value="1"/>
</dbReference>
<name>A0AAD6IPK5_DREDA</name>
<dbReference type="InterPro" id="IPR036691">
    <property type="entry name" value="Endo/exonu/phosph_ase_sf"/>
</dbReference>
<comment type="caution">
    <text evidence="3">The sequence shown here is derived from an EMBL/GenBank/DDBJ whole genome shotgun (WGS) entry which is preliminary data.</text>
</comment>
<accession>A0AAD6IPK5</accession>
<dbReference type="GO" id="GO:0003824">
    <property type="term" value="F:catalytic activity"/>
    <property type="evidence" value="ECO:0007669"/>
    <property type="project" value="InterPro"/>
</dbReference>
<dbReference type="EMBL" id="JAQGDS010000017">
    <property type="protein sequence ID" value="KAJ6255891.1"/>
    <property type="molecule type" value="Genomic_DNA"/>
</dbReference>
<proteinExistence type="predicted"/>
<feature type="chain" id="PRO_5042253648" description="Endonuclease/exonuclease/phosphatase domain-containing protein" evidence="1">
    <location>
        <begin position="24"/>
        <end position="499"/>
    </location>
</feature>
<feature type="signal peptide" evidence="1">
    <location>
        <begin position="1"/>
        <end position="23"/>
    </location>
</feature>
<organism evidence="3 4">
    <name type="scientific">Drechslerella dactyloides</name>
    <name type="common">Nematode-trapping fungus</name>
    <name type="synonym">Arthrobotrys dactyloides</name>
    <dbReference type="NCBI Taxonomy" id="74499"/>
    <lineage>
        <taxon>Eukaryota</taxon>
        <taxon>Fungi</taxon>
        <taxon>Dikarya</taxon>
        <taxon>Ascomycota</taxon>
        <taxon>Pezizomycotina</taxon>
        <taxon>Orbiliomycetes</taxon>
        <taxon>Orbiliales</taxon>
        <taxon>Orbiliaceae</taxon>
        <taxon>Drechslerella</taxon>
    </lineage>
</organism>
<dbReference type="AlphaFoldDB" id="A0AAD6IPK5"/>